<evidence type="ECO:0000313" key="1">
    <source>
        <dbReference type="EMBL" id="MCD7472678.1"/>
    </source>
</evidence>
<evidence type="ECO:0000313" key="2">
    <source>
        <dbReference type="Proteomes" id="UP000823775"/>
    </source>
</evidence>
<organism evidence="1 2">
    <name type="scientific">Datura stramonium</name>
    <name type="common">Jimsonweed</name>
    <name type="synonym">Common thornapple</name>
    <dbReference type="NCBI Taxonomy" id="4076"/>
    <lineage>
        <taxon>Eukaryota</taxon>
        <taxon>Viridiplantae</taxon>
        <taxon>Streptophyta</taxon>
        <taxon>Embryophyta</taxon>
        <taxon>Tracheophyta</taxon>
        <taxon>Spermatophyta</taxon>
        <taxon>Magnoliopsida</taxon>
        <taxon>eudicotyledons</taxon>
        <taxon>Gunneridae</taxon>
        <taxon>Pentapetalae</taxon>
        <taxon>asterids</taxon>
        <taxon>lamiids</taxon>
        <taxon>Solanales</taxon>
        <taxon>Solanaceae</taxon>
        <taxon>Solanoideae</taxon>
        <taxon>Datureae</taxon>
        <taxon>Datura</taxon>
    </lineage>
</organism>
<gene>
    <name evidence="1" type="ORF">HAX54_013992</name>
</gene>
<protein>
    <submittedName>
        <fullName evidence="1">Uncharacterized protein</fullName>
    </submittedName>
</protein>
<name>A0ABS8TNW5_DATST</name>
<feature type="non-terminal residue" evidence="1">
    <location>
        <position position="70"/>
    </location>
</feature>
<proteinExistence type="predicted"/>
<reference evidence="1 2" key="1">
    <citation type="journal article" date="2021" name="BMC Genomics">
        <title>Datura genome reveals duplications of psychoactive alkaloid biosynthetic genes and high mutation rate following tissue culture.</title>
        <authorList>
            <person name="Rajewski A."/>
            <person name="Carter-House D."/>
            <person name="Stajich J."/>
            <person name="Litt A."/>
        </authorList>
    </citation>
    <scope>NUCLEOTIDE SEQUENCE [LARGE SCALE GENOMIC DNA]</scope>
    <source>
        <strain evidence="1">AR-01</strain>
    </source>
</reference>
<feature type="non-terminal residue" evidence="1">
    <location>
        <position position="1"/>
    </location>
</feature>
<sequence length="70" mass="7914">MHPISLDFLMLVSFNDELAYEDPLGSPLVRVAVLCCDWEAEGLLFVGLLSSELFISMVVDPTRSEFEDYK</sequence>
<dbReference type="Proteomes" id="UP000823775">
    <property type="component" value="Unassembled WGS sequence"/>
</dbReference>
<dbReference type="EMBL" id="JACEIK010001860">
    <property type="protein sequence ID" value="MCD7472678.1"/>
    <property type="molecule type" value="Genomic_DNA"/>
</dbReference>
<accession>A0ABS8TNW5</accession>
<comment type="caution">
    <text evidence="1">The sequence shown here is derived from an EMBL/GenBank/DDBJ whole genome shotgun (WGS) entry which is preliminary data.</text>
</comment>
<keyword evidence="2" id="KW-1185">Reference proteome</keyword>